<evidence type="ECO:0000259" key="9">
    <source>
        <dbReference type="Pfam" id="PF02714"/>
    </source>
</evidence>
<feature type="region of interest" description="Disordered" evidence="7">
    <location>
        <begin position="264"/>
        <end position="298"/>
    </location>
</feature>
<feature type="transmembrane region" description="Helical" evidence="8">
    <location>
        <begin position="1451"/>
        <end position="1472"/>
    </location>
</feature>
<accession>D8TSA1</accession>
<feature type="domain" description="CSC1/OSCA1-like N-terminal transmembrane" evidence="10">
    <location>
        <begin position="48"/>
        <end position="203"/>
    </location>
</feature>
<feature type="transmembrane region" description="Helical" evidence="8">
    <location>
        <begin position="1537"/>
        <end position="1554"/>
    </location>
</feature>
<feature type="transmembrane region" description="Helical" evidence="8">
    <location>
        <begin position="183"/>
        <end position="203"/>
    </location>
</feature>
<feature type="region of interest" description="Disordered" evidence="7">
    <location>
        <begin position="429"/>
        <end position="455"/>
    </location>
</feature>
<feature type="transmembrane region" description="Helical" evidence="8">
    <location>
        <begin position="1478"/>
        <end position="1499"/>
    </location>
</feature>
<name>D8TSA1_VOLCA</name>
<feature type="domain" description="CSC1/OSCA1-like cytosolic" evidence="11">
    <location>
        <begin position="1038"/>
        <end position="1187"/>
    </location>
</feature>
<feature type="compositionally biased region" description="Acidic residues" evidence="7">
    <location>
        <begin position="280"/>
        <end position="292"/>
    </location>
</feature>
<comment type="subcellular location">
    <subcellularLocation>
        <location evidence="1">Membrane</location>
        <topology evidence="1">Multi-pass membrane protein</topology>
    </subcellularLocation>
</comment>
<dbReference type="Pfam" id="PF02714">
    <property type="entry name" value="RSN1_7TM"/>
    <property type="match status" value="1"/>
</dbReference>
<dbReference type="InterPro" id="IPR027815">
    <property type="entry name" value="CSC1/OSCA1-like_cyt"/>
</dbReference>
<evidence type="ECO:0000256" key="1">
    <source>
        <dbReference type="ARBA" id="ARBA00004141"/>
    </source>
</evidence>
<dbReference type="InterPro" id="IPR003864">
    <property type="entry name" value="CSC1/OSCA1-like_7TM"/>
</dbReference>
<keyword evidence="4 8" id="KW-0812">Transmembrane</keyword>
<feature type="transmembrane region" description="Helical" evidence="8">
    <location>
        <begin position="1511"/>
        <end position="1531"/>
    </location>
</feature>
<keyword evidence="5 8" id="KW-1133">Transmembrane helix</keyword>
<dbReference type="InParanoid" id="D8TSA1"/>
<evidence type="ECO:0000313" key="12">
    <source>
        <dbReference type="EMBL" id="EFJ49655.1"/>
    </source>
</evidence>
<dbReference type="KEGG" id="vcn:VOLCADRAFT_104236"/>
<evidence type="ECO:0000256" key="3">
    <source>
        <dbReference type="ARBA" id="ARBA00022448"/>
    </source>
</evidence>
<evidence type="ECO:0000256" key="8">
    <source>
        <dbReference type="SAM" id="Phobius"/>
    </source>
</evidence>
<evidence type="ECO:0008006" key="14">
    <source>
        <dbReference type="Google" id="ProtNLM"/>
    </source>
</evidence>
<dbReference type="InterPro" id="IPR032880">
    <property type="entry name" value="CSC1/OSCA1-like_N"/>
</dbReference>
<evidence type="ECO:0000256" key="6">
    <source>
        <dbReference type="ARBA" id="ARBA00023136"/>
    </source>
</evidence>
<protein>
    <recommendedName>
        <fullName evidence="14">ERD4-related membrane protein</fullName>
    </recommendedName>
</protein>
<dbReference type="GeneID" id="9616118"/>
<dbReference type="PANTHER" id="PTHR13018:SF5">
    <property type="entry name" value="RE44586P"/>
    <property type="match status" value="1"/>
</dbReference>
<feature type="region of interest" description="Disordered" evidence="7">
    <location>
        <begin position="803"/>
        <end position="895"/>
    </location>
</feature>
<keyword evidence="3" id="KW-0813">Transport</keyword>
<dbReference type="GO" id="GO:0005227">
    <property type="term" value="F:calcium-activated cation channel activity"/>
    <property type="evidence" value="ECO:0007669"/>
    <property type="project" value="InterPro"/>
</dbReference>
<dbReference type="EMBL" id="GL378334">
    <property type="protein sequence ID" value="EFJ49655.1"/>
    <property type="molecule type" value="Genomic_DNA"/>
</dbReference>
<dbReference type="OrthoDB" id="1689567at2759"/>
<evidence type="ECO:0000256" key="7">
    <source>
        <dbReference type="SAM" id="MobiDB-lite"/>
    </source>
</evidence>
<evidence type="ECO:0000259" key="11">
    <source>
        <dbReference type="Pfam" id="PF14703"/>
    </source>
</evidence>
<dbReference type="Pfam" id="PF13967">
    <property type="entry name" value="RSN1_TM"/>
    <property type="match status" value="1"/>
</dbReference>
<proteinExistence type="inferred from homology"/>
<sequence length="1617" mass="175661">MLVANASQCLNILLVAIAKIKDMSDKSVVNTALGRIIGVKNQVSDTTIITGLWISGVVGTAVIILFCVLQRVSLLYKYRLVANHVRVKPPKLRERGLISFIDWAIKSISVSDVDFILSAGLDALIMVKICALGVQLFLPLCILGTAVLIPLHWTGGASKQLDAYQSGFMRLTMSNIPHGSKVFWVHLGFVYIYLGWAMVLLHWHYHQYLTIRQHYLRKGDDVNLWRALYEEQGRPDPPQGKEPRGSEFINGLLRSVQLIKALMPSGVPVSGPTSLPADGRDEEDEDEEEDEGFAMGGMPLPLELRRTTLGGLDPVGARSPRGSVDGCGRVVHVRGHGDLWAGEWSQSRVLQLSGAHDAPTAGSGTSSRLSRRTLAQAIRNRVTGSGSTVLRASGAQDHGSRLIHRAAYSIGPRAVAAPSDQALQHMRPQLSLDRGGRRGMSPARGQSYLKSSEPVSLQLKESSDAAAGCGLGQEGATDLEAGLGRSVLGADSRSLAPSPCSIDRKGSGLDSDAHLLEWWLERPEATVQSRSRALRAQLEKALNGRDMDLKRPSVGHRKTVNAEFSDGTRVAVLAQHYAVLVTDVTSRRPRLSRRNSRGPAQPTLVTLPGSEAADAVTEVQVTGRRPAGCCLPPWLWSWCDLQYGHQAARKLNPKLPATLSEELLAPVPSGANRTIASMTALARGSTPYHCSPRGSGDGRVVPALLSGNRTCSVNTPSHAQPLSALQTTSTAGRIDLNPDSSPKMAGRWHQAVRGAALLGRAPQGGTWSGSGSGSGSERLIRLLEMMAREAQGKLAAMSTGIVSANPSLSRGSPSSHHTGTGSGTGTSHPVPTSSVRAVALPRSFGTGPSSSHQQLQHQGVPHRFTEPGPAAAAASGGQAAARRGQAASPRAGSGPIIISPRVPVGASLRGVAALGQREGPSTSGTGAGPVAEASLEIREEGQAGDAAGSEGVIQEGNHVAGSAGASAAAGVGAGAGQDGGRTVVDAATSQRQEGSPPGDEVEANPVSQQPTERERLRAAALAGWEVVRQAVWDGRVAELPWRYRYSVVSATFLRLFPEEFDRAIQVVNFKEVDLLLMEVDKHMAQYEYAIKYEEKTGKPLYGCLGFCGLVGERCRVRDHHRDKINDLLVQVRKARVAAANKAHTPSWFVFFRTQRAAAMASQCIIHAEDNRQFRVHPAPGPDEVNWSALWSNFRDRDLRRNLMRPLVVLMVAFPIGIFTGGVTQLDYLLCPAHLCVGLESGSEDWVAAGCTDDIKERESADIKTRCTLAGKTLFGVAHAPSQQLSWEWYCGQKNPIARLLKRLVVAWLPSLLLILWQGMVLPLFFTFVVQISRQARSLSEADRYIAKNMFYFGVFNVFLGGVAGSTIIQGINSAIEKGPSEIFNLVGTYVPTSSNFFINYTMFRVFVSVPVRMLWPHIGIRMYLIRRYLRLSCIITRRERAFLMAPVSPRYGFEVGMVMIIFLIAFAFSVVSPLLMPMAMLFFAISWLFWRWALLYVYVRKYEGGGTMWPFVFNRVLVCLAIFPAFTACVFVTKHAYAQAIVLLVTVPVILVRFHKYCYYRFETGLQAMPLEATVAAPPARVEPWVYTPPPLLSNLAGWHPDWSKCWMGWNMPVMYG</sequence>
<feature type="compositionally biased region" description="Polar residues" evidence="7">
    <location>
        <begin position="846"/>
        <end position="857"/>
    </location>
</feature>
<feature type="compositionally biased region" description="Low complexity" evidence="7">
    <location>
        <begin position="867"/>
        <end position="894"/>
    </location>
</feature>
<evidence type="ECO:0000313" key="13">
    <source>
        <dbReference type="Proteomes" id="UP000001058"/>
    </source>
</evidence>
<dbReference type="GO" id="GO:0005886">
    <property type="term" value="C:plasma membrane"/>
    <property type="evidence" value="ECO:0007669"/>
    <property type="project" value="TreeGrafter"/>
</dbReference>
<feature type="transmembrane region" description="Helical" evidence="8">
    <location>
        <begin position="1395"/>
        <end position="1415"/>
    </location>
</feature>
<organism evidence="13">
    <name type="scientific">Volvox carteri f. nagariensis</name>
    <dbReference type="NCBI Taxonomy" id="3068"/>
    <lineage>
        <taxon>Eukaryota</taxon>
        <taxon>Viridiplantae</taxon>
        <taxon>Chlorophyta</taxon>
        <taxon>core chlorophytes</taxon>
        <taxon>Chlorophyceae</taxon>
        <taxon>CS clade</taxon>
        <taxon>Chlamydomonadales</taxon>
        <taxon>Volvocaceae</taxon>
        <taxon>Volvox</taxon>
    </lineage>
</organism>
<evidence type="ECO:0000256" key="4">
    <source>
        <dbReference type="ARBA" id="ARBA00022692"/>
    </source>
</evidence>
<feature type="compositionally biased region" description="Low complexity" evidence="7">
    <location>
        <begin position="811"/>
        <end position="835"/>
    </location>
</feature>
<keyword evidence="6 8" id="KW-0472">Membrane</keyword>
<keyword evidence="13" id="KW-1185">Reference proteome</keyword>
<feature type="transmembrane region" description="Helical" evidence="8">
    <location>
        <begin position="1304"/>
        <end position="1329"/>
    </location>
</feature>
<reference evidence="12 13" key="1">
    <citation type="journal article" date="2010" name="Science">
        <title>Genomic analysis of organismal complexity in the multicellular green alga Volvox carteri.</title>
        <authorList>
            <person name="Prochnik S.E."/>
            <person name="Umen J."/>
            <person name="Nedelcu A.M."/>
            <person name="Hallmann A."/>
            <person name="Miller S.M."/>
            <person name="Nishii I."/>
            <person name="Ferris P."/>
            <person name="Kuo A."/>
            <person name="Mitros T."/>
            <person name="Fritz-Laylin L.K."/>
            <person name="Hellsten U."/>
            <person name="Chapman J."/>
            <person name="Simakov O."/>
            <person name="Rensing S.A."/>
            <person name="Terry A."/>
            <person name="Pangilinan J."/>
            <person name="Kapitonov V."/>
            <person name="Jurka J."/>
            <person name="Salamov A."/>
            <person name="Shapiro H."/>
            <person name="Schmutz J."/>
            <person name="Grimwood J."/>
            <person name="Lindquist E."/>
            <person name="Lucas S."/>
            <person name="Grigoriev I.V."/>
            <person name="Schmitt R."/>
            <person name="Kirk D."/>
            <person name="Rokhsar D.S."/>
        </authorList>
    </citation>
    <scope>NUCLEOTIDE SEQUENCE [LARGE SCALE GENOMIC DNA]</scope>
    <source>
        <strain evidence="13">f. Nagariensis / Eve</strain>
    </source>
</reference>
<feature type="region of interest" description="Disordered" evidence="7">
    <location>
        <begin position="987"/>
        <end position="1012"/>
    </location>
</feature>
<gene>
    <name evidence="12" type="ORF">VOLCADRAFT_104236</name>
</gene>
<evidence type="ECO:0000256" key="5">
    <source>
        <dbReference type="ARBA" id="ARBA00022989"/>
    </source>
</evidence>
<feature type="transmembrane region" description="Helical" evidence="8">
    <location>
        <begin position="1350"/>
        <end position="1375"/>
    </location>
</feature>
<comment type="similarity">
    <text evidence="2">Belongs to the CSC1 (TC 1.A.17) family.</text>
</comment>
<feature type="domain" description="CSC1/OSCA1-like 7TM region" evidence="9">
    <location>
        <begin position="1300"/>
        <end position="1529"/>
    </location>
</feature>
<feature type="transmembrane region" description="Helical" evidence="8">
    <location>
        <begin position="48"/>
        <end position="69"/>
    </location>
</feature>
<evidence type="ECO:0000259" key="10">
    <source>
        <dbReference type="Pfam" id="PF13967"/>
    </source>
</evidence>
<dbReference type="InterPro" id="IPR045122">
    <property type="entry name" value="Csc1-like"/>
</dbReference>
<dbReference type="Proteomes" id="UP000001058">
    <property type="component" value="Unassembled WGS sequence"/>
</dbReference>
<dbReference type="RefSeq" id="XP_002949162.1">
    <property type="nucleotide sequence ID" value="XM_002949116.1"/>
</dbReference>
<evidence type="ECO:0000256" key="2">
    <source>
        <dbReference type="ARBA" id="ARBA00007779"/>
    </source>
</evidence>
<dbReference type="Pfam" id="PF14703">
    <property type="entry name" value="PHM7_cyt"/>
    <property type="match status" value="1"/>
</dbReference>
<dbReference type="PANTHER" id="PTHR13018">
    <property type="entry name" value="PROBABLE MEMBRANE PROTEIN DUF221-RELATED"/>
    <property type="match status" value="1"/>
</dbReference>
<dbReference type="eggNOG" id="KOG1134">
    <property type="taxonomic scope" value="Eukaryota"/>
</dbReference>